<dbReference type="Proteomes" id="UP000002970">
    <property type="component" value="Unassembled WGS sequence"/>
</dbReference>
<organism evidence="1 2">
    <name type="scientific">Clostridium symbiosum (strain WAL-14163)</name>
    <dbReference type="NCBI Taxonomy" id="742740"/>
    <lineage>
        <taxon>Bacteria</taxon>
        <taxon>Bacillati</taxon>
        <taxon>Bacillota</taxon>
        <taxon>Clostridia</taxon>
        <taxon>Lachnospirales</taxon>
        <taxon>Lachnospiraceae</taxon>
        <taxon>Otoolea</taxon>
    </lineage>
</organism>
<name>E7GJV4_CLOS6</name>
<dbReference type="STRING" id="1512.GCA_900049235_01308"/>
<reference evidence="1 2" key="1">
    <citation type="submission" date="2010-12" db="EMBL/GenBank/DDBJ databases">
        <title>The Genome Sequence of Clostridium symbiosum strain WAL-14163.</title>
        <authorList>
            <person name="Earl A."/>
            <person name="Ward D."/>
            <person name="Feldgarden M."/>
            <person name="Gevers D."/>
            <person name="Finegold S.M."/>
            <person name="Summanen P.H."/>
            <person name="Molitoris D.R."/>
            <person name="Vaisanen M.L."/>
            <person name="Daigneault M."/>
            <person name="Young S.K."/>
            <person name="Zeng Q."/>
            <person name="Gargeya S."/>
            <person name="Fitzgerald M."/>
            <person name="Haas B."/>
            <person name="Abouelleil A."/>
            <person name="Alvarado L."/>
            <person name="Arachchi H.M."/>
            <person name="Berlin A."/>
            <person name="Brown A."/>
            <person name="Chapman S.B."/>
            <person name="Chen Z."/>
            <person name="Dunbar C."/>
            <person name="Freedman E."/>
            <person name="Gearin G."/>
            <person name="Gellesch M."/>
            <person name="Goldberg J."/>
            <person name="Griggs A."/>
            <person name="Gujja S."/>
            <person name="Heilman E."/>
            <person name="Heiman D."/>
            <person name="Howarth C."/>
            <person name="Larson L."/>
            <person name="Lui A."/>
            <person name="MacDonald P.J.P."/>
            <person name="Mehta T."/>
            <person name="Montmayeur A."/>
            <person name="Murphy C."/>
            <person name="Neiman D."/>
            <person name="Pearson M."/>
            <person name="Priest M."/>
            <person name="Roberts A."/>
            <person name="Saif S."/>
            <person name="Shea T."/>
            <person name="Shenoy N."/>
            <person name="Sisk P."/>
            <person name="Stolte C."/>
            <person name="Sykes S."/>
            <person name="White J."/>
            <person name="Yandava C."/>
            <person name="Nusbaum C."/>
            <person name="Birren B."/>
        </authorList>
    </citation>
    <scope>NUCLEOTIDE SEQUENCE [LARGE SCALE GENOMIC DNA]</scope>
    <source>
        <strain evidence="1 2">WAL-14163</strain>
    </source>
</reference>
<dbReference type="AlphaFoldDB" id="E7GJV4"/>
<evidence type="ECO:0000313" key="1">
    <source>
        <dbReference type="EMBL" id="EGA94848.1"/>
    </source>
</evidence>
<comment type="caution">
    <text evidence="1">The sequence shown here is derived from an EMBL/GenBank/DDBJ whole genome shotgun (WGS) entry which is preliminary data.</text>
</comment>
<dbReference type="EMBL" id="ADLQ01000032">
    <property type="protein sequence ID" value="EGA94848.1"/>
    <property type="molecule type" value="Genomic_DNA"/>
</dbReference>
<dbReference type="HOGENOM" id="CLU_046660_0_0_9"/>
<gene>
    <name evidence="1" type="ORF">HMPREF9474_01197</name>
</gene>
<evidence type="ECO:0000313" key="2">
    <source>
        <dbReference type="Proteomes" id="UP000002970"/>
    </source>
</evidence>
<sequence>MRLTGTMRIEFTDVNTGEVTAVTEENMVTDAVNHILGLNPMGVFYEVGESIDGVKWQEALLPVCPNMIGGILLFSKVLEERADNIYSLSDNLPVAYASNNVNSTANVARGSMNLTESKKLDNGYKFVWEFTPSQGNGTIAAAALTSAQGGANAYGSLVNDSSTFLQIKSLNIGNLAMAKQLVLFEAVEVDYEQNLLYSITYQDTGVRIRKVRIPIFSVGLNEKMDDSTFTVLDDQVIQTTTFRFLGDYTLYGEFLDGGDGYWYGFSNEGNSTGNATMVWVKISKTDYSMTEGEWTLSNAKLMDVGNRDESSSFPERVLKCCVRNGYLYVPAYNKRGIYKINLANSSDVTLIEFGFTSKWKPLCETGTCEVYMTLVGDLIIGGDFQVTVTDSIIHTQGSFRLNDAATPLFQYKNFLLGWGGSYGSEYRTMYLLTPYLASINNLSSAVVKTVDKTMKITYTLTEETAVT</sequence>
<dbReference type="eggNOG" id="ENOG502Z87M">
    <property type="taxonomic scope" value="Bacteria"/>
</dbReference>
<proteinExistence type="predicted"/>
<accession>E7GJV4</accession>
<keyword evidence="2" id="KW-1185">Reference proteome</keyword>
<protein>
    <submittedName>
        <fullName evidence="1">Uncharacterized protein</fullName>
    </submittedName>
</protein>
<dbReference type="RefSeq" id="WP_003499425.1">
    <property type="nucleotide sequence ID" value="NZ_GL834306.1"/>
</dbReference>